<accession>A0A9W7END6</accession>
<dbReference type="EMBL" id="BRXX01000033">
    <property type="protein sequence ID" value="GMH84110.1"/>
    <property type="molecule type" value="Genomic_DNA"/>
</dbReference>
<comment type="caution">
    <text evidence="2">The sequence shown here is derived from an EMBL/GenBank/DDBJ whole genome shotgun (WGS) entry which is preliminary data.</text>
</comment>
<evidence type="ECO:0000256" key="1">
    <source>
        <dbReference type="SAM" id="SignalP"/>
    </source>
</evidence>
<keyword evidence="1" id="KW-0732">Signal</keyword>
<proteinExistence type="predicted"/>
<sequence>MTFSLSNLVILIGLLCSVICSVRCSQRCSQRCNPSTRTLALPLSTLHPSYSGPLYLNLTFLGTAHISTTSSFLVTSLTSSINFDHILLELCPERIGPMLLQSKGVELPKGRRGMMEALQSKYAKDLNVTLGCDFLSVINSSQTSPIHLIDRRVSTTMSRISSSMSKFQQIKFGADLMFSLVKSAFESKEKMRKYLDDIMESDNDMLTEEMLKLKKRHPNIYSVVVKERDVWLSESILECCYKESRIMYRDRCIRVERRDEERGWREYVGECVRGCVGGGGMEGEVEEIEEMFNWKVENEDEGECLGNILVVIGKGHLEACVEAVRKGERVDLRKLAARKYGEEGDVEEICKVFS</sequence>
<keyword evidence="3" id="KW-1185">Reference proteome</keyword>
<protein>
    <submittedName>
        <fullName evidence="2">Uncharacterized protein</fullName>
    </submittedName>
</protein>
<gene>
    <name evidence="2" type="ORF">TrVE_jg11180</name>
</gene>
<feature type="chain" id="PRO_5040789199" evidence="1">
    <location>
        <begin position="25"/>
        <end position="354"/>
    </location>
</feature>
<reference evidence="3" key="1">
    <citation type="journal article" date="2023" name="Commun. Biol.">
        <title>Genome analysis of Parmales, the sister group of diatoms, reveals the evolutionary specialization of diatoms from phago-mixotrophs to photoautotrophs.</title>
        <authorList>
            <person name="Ban H."/>
            <person name="Sato S."/>
            <person name="Yoshikawa S."/>
            <person name="Yamada K."/>
            <person name="Nakamura Y."/>
            <person name="Ichinomiya M."/>
            <person name="Sato N."/>
            <person name="Blanc-Mathieu R."/>
            <person name="Endo H."/>
            <person name="Kuwata A."/>
            <person name="Ogata H."/>
        </authorList>
    </citation>
    <scope>NUCLEOTIDE SEQUENCE [LARGE SCALE GENOMIC DNA]</scope>
    <source>
        <strain evidence="3">NIES 3699</strain>
    </source>
</reference>
<dbReference type="PANTHER" id="PTHR21530:SF7">
    <property type="entry name" value="TRAB DOMAIN-CONTAINING PROTEIN"/>
    <property type="match status" value="1"/>
</dbReference>
<dbReference type="InterPro" id="IPR046345">
    <property type="entry name" value="TraB_PrgY-like"/>
</dbReference>
<dbReference type="AlphaFoldDB" id="A0A9W7END6"/>
<feature type="signal peptide" evidence="1">
    <location>
        <begin position="1"/>
        <end position="24"/>
    </location>
</feature>
<dbReference type="PANTHER" id="PTHR21530">
    <property type="entry name" value="PHEROMONE SHUTDOWN PROTEIN"/>
    <property type="match status" value="1"/>
</dbReference>
<evidence type="ECO:0000313" key="3">
    <source>
        <dbReference type="Proteomes" id="UP001165160"/>
    </source>
</evidence>
<dbReference type="Proteomes" id="UP001165160">
    <property type="component" value="Unassembled WGS sequence"/>
</dbReference>
<organism evidence="2 3">
    <name type="scientific">Triparma verrucosa</name>
    <dbReference type="NCBI Taxonomy" id="1606542"/>
    <lineage>
        <taxon>Eukaryota</taxon>
        <taxon>Sar</taxon>
        <taxon>Stramenopiles</taxon>
        <taxon>Ochrophyta</taxon>
        <taxon>Bolidophyceae</taxon>
        <taxon>Parmales</taxon>
        <taxon>Triparmaceae</taxon>
        <taxon>Triparma</taxon>
    </lineage>
</organism>
<name>A0A9W7END6_9STRA</name>
<evidence type="ECO:0000313" key="2">
    <source>
        <dbReference type="EMBL" id="GMH84110.1"/>
    </source>
</evidence>